<dbReference type="Proteomes" id="UP000325785">
    <property type="component" value="Chromosome"/>
</dbReference>
<keyword evidence="9" id="KW-1185">Reference proteome</keyword>
<evidence type="ECO:0000313" key="8">
    <source>
        <dbReference type="EMBL" id="QEW25804.1"/>
    </source>
</evidence>
<dbReference type="EMBL" id="CP031598">
    <property type="protein sequence ID" value="QEW25804.1"/>
    <property type="molecule type" value="Genomic_DNA"/>
</dbReference>
<evidence type="ECO:0000256" key="4">
    <source>
        <dbReference type="ARBA" id="ARBA00022989"/>
    </source>
</evidence>
<dbReference type="EMBL" id="LAXI01000002">
    <property type="protein sequence ID" value="KRS19225.1"/>
    <property type="molecule type" value="Genomic_DNA"/>
</dbReference>
<protein>
    <submittedName>
        <fullName evidence="8">Leucine/isoleucine/valine transporter permease subunit</fullName>
    </submittedName>
</protein>
<dbReference type="PANTHER" id="PTHR30482">
    <property type="entry name" value="HIGH-AFFINITY BRANCHED-CHAIN AMINO ACID TRANSPORT SYSTEM PERMEASE"/>
    <property type="match status" value="1"/>
</dbReference>
<name>A0A0T5PD67_9RHOB</name>
<accession>A0A0T5PD67</accession>
<feature type="transmembrane region" description="Helical" evidence="6">
    <location>
        <begin position="91"/>
        <end position="110"/>
    </location>
</feature>
<dbReference type="GO" id="GO:0005886">
    <property type="term" value="C:plasma membrane"/>
    <property type="evidence" value="ECO:0007669"/>
    <property type="project" value="UniProtKB-SubCell"/>
</dbReference>
<evidence type="ECO:0000256" key="5">
    <source>
        <dbReference type="ARBA" id="ARBA00023136"/>
    </source>
</evidence>
<comment type="subcellular location">
    <subcellularLocation>
        <location evidence="1">Cell membrane</location>
        <topology evidence="1">Multi-pass membrane protein</topology>
    </subcellularLocation>
</comment>
<evidence type="ECO:0000313" key="10">
    <source>
        <dbReference type="Proteomes" id="UP000325785"/>
    </source>
</evidence>
<evidence type="ECO:0000256" key="6">
    <source>
        <dbReference type="SAM" id="Phobius"/>
    </source>
</evidence>
<dbReference type="RefSeq" id="WP_057814256.1">
    <property type="nucleotide sequence ID" value="NZ_CP031598.1"/>
</dbReference>
<evidence type="ECO:0000256" key="1">
    <source>
        <dbReference type="ARBA" id="ARBA00004651"/>
    </source>
</evidence>
<evidence type="ECO:0000256" key="3">
    <source>
        <dbReference type="ARBA" id="ARBA00022692"/>
    </source>
</evidence>
<dbReference type="AlphaFoldDB" id="A0A0T5PD67"/>
<feature type="transmembrane region" description="Helical" evidence="6">
    <location>
        <begin position="167"/>
        <end position="185"/>
    </location>
</feature>
<reference evidence="8 10" key="2">
    <citation type="submission" date="2018-08" db="EMBL/GenBank/DDBJ databases">
        <title>Genetic Globetrotter - A new plasmid hitch-hiking vast phylogenetic and geographic distances.</title>
        <authorList>
            <person name="Vollmers J."/>
            <person name="Petersen J."/>
        </authorList>
    </citation>
    <scope>NUCLEOTIDE SEQUENCE [LARGE SCALE GENOMIC DNA]</scope>
    <source>
        <strain evidence="8 10">DSM 26383</strain>
    </source>
</reference>
<keyword evidence="4 6" id="KW-1133">Transmembrane helix</keyword>
<dbReference type="Pfam" id="PF02653">
    <property type="entry name" value="BPD_transp_2"/>
    <property type="match status" value="1"/>
</dbReference>
<keyword evidence="5 6" id="KW-0472">Membrane</keyword>
<dbReference type="KEGG" id="rid:RIdsm_01593"/>
<dbReference type="InterPro" id="IPR043428">
    <property type="entry name" value="LivM-like"/>
</dbReference>
<keyword evidence="3 6" id="KW-0812">Transmembrane</keyword>
<dbReference type="GO" id="GO:0015658">
    <property type="term" value="F:branched-chain amino acid transmembrane transporter activity"/>
    <property type="evidence" value="ECO:0007669"/>
    <property type="project" value="InterPro"/>
</dbReference>
<dbReference type="Proteomes" id="UP000051401">
    <property type="component" value="Unassembled WGS sequence"/>
</dbReference>
<evidence type="ECO:0000313" key="7">
    <source>
        <dbReference type="EMBL" id="KRS19225.1"/>
    </source>
</evidence>
<keyword evidence="2" id="KW-1003">Cell membrane</keyword>
<reference evidence="7 9" key="1">
    <citation type="submission" date="2015-04" db="EMBL/GenBank/DDBJ databases">
        <title>The draft genome sequence of Roseovarius indicus B108T.</title>
        <authorList>
            <person name="Li G."/>
            <person name="Lai Q."/>
            <person name="Shao Z."/>
            <person name="Yan P."/>
        </authorList>
    </citation>
    <scope>NUCLEOTIDE SEQUENCE [LARGE SCALE GENOMIC DNA]</scope>
    <source>
        <strain evidence="7 9">B108</strain>
    </source>
</reference>
<dbReference type="InterPro" id="IPR001851">
    <property type="entry name" value="ABC_transp_permease"/>
</dbReference>
<feature type="transmembrane region" description="Helical" evidence="6">
    <location>
        <begin position="286"/>
        <end position="310"/>
    </location>
</feature>
<dbReference type="PATRIC" id="fig|540747.5.peg.2813"/>
<gene>
    <name evidence="8" type="ORF">RIdsm_01593</name>
    <name evidence="7" type="ORF">XM52_06135</name>
</gene>
<dbReference type="STRING" id="540747.SAMN04488031_1037"/>
<feature type="transmembrane region" description="Helical" evidence="6">
    <location>
        <begin position="217"/>
        <end position="239"/>
    </location>
</feature>
<feature type="transmembrane region" description="Helical" evidence="6">
    <location>
        <begin position="12"/>
        <end position="30"/>
    </location>
</feature>
<sequence length="343" mass="36992">MSWLLDYFDIRRSDGIWALLLLAMTIGLPLTLSNDYYLNVLVLIFLYAGMASAWNILGGMAGQFSLGHTAFFGTGAYTSTLLYNYLGVSPWLGLLAGGALSMVFAVIIAYPAFRMRGVFFAMATLAFGEAIRILLVYSRKFVDMPYGLSINWQPGFGRMIFEERSSYALLAGAFLIIVTVIAYGMSRSYLGAYLRAIRDSEEAAVASGIPMRRYKMIALLVSAFFTSAGGTLLAQYVLYIEPSTVFSMAFSVDLPLMGLLGGLGTVAGPILGAIIALPLRDILLDLFGSAAAGLHLVIYGVMLMVIVIVLPEGLIGGVKSLARKLRRGRSSKASPDASKRKGS</sequence>
<evidence type="ECO:0000313" key="9">
    <source>
        <dbReference type="Proteomes" id="UP000051401"/>
    </source>
</evidence>
<proteinExistence type="predicted"/>
<dbReference type="CDD" id="cd06581">
    <property type="entry name" value="TM_PBP1_LivM_like"/>
    <property type="match status" value="1"/>
</dbReference>
<evidence type="ECO:0000256" key="2">
    <source>
        <dbReference type="ARBA" id="ARBA00022475"/>
    </source>
</evidence>
<dbReference type="OrthoDB" id="9810505at2"/>
<feature type="transmembrane region" description="Helical" evidence="6">
    <location>
        <begin position="117"/>
        <end position="137"/>
    </location>
</feature>
<organism evidence="7 9">
    <name type="scientific">Roseovarius indicus</name>
    <dbReference type="NCBI Taxonomy" id="540747"/>
    <lineage>
        <taxon>Bacteria</taxon>
        <taxon>Pseudomonadati</taxon>
        <taxon>Pseudomonadota</taxon>
        <taxon>Alphaproteobacteria</taxon>
        <taxon>Rhodobacterales</taxon>
        <taxon>Roseobacteraceae</taxon>
        <taxon>Roseovarius</taxon>
    </lineage>
</organism>
<feature type="transmembrane region" description="Helical" evidence="6">
    <location>
        <begin position="259"/>
        <end position="279"/>
    </location>
</feature>
<dbReference type="PANTHER" id="PTHR30482:SF10">
    <property type="entry name" value="HIGH-AFFINITY BRANCHED-CHAIN AMINO ACID TRANSPORT PROTEIN BRAE"/>
    <property type="match status" value="1"/>
</dbReference>
<feature type="transmembrane region" description="Helical" evidence="6">
    <location>
        <begin position="36"/>
        <end position="57"/>
    </location>
</feature>